<dbReference type="Gene3D" id="3.30.2290.10">
    <property type="entry name" value="PmbA/TldD superfamily"/>
    <property type="match status" value="1"/>
</dbReference>
<keyword evidence="2" id="KW-0645">Protease</keyword>
<evidence type="ECO:0000259" key="5">
    <source>
        <dbReference type="Pfam" id="PF01523"/>
    </source>
</evidence>
<dbReference type="EMBL" id="CADCTC010000195">
    <property type="protein sequence ID" value="CAA9277103.1"/>
    <property type="molecule type" value="Genomic_DNA"/>
</dbReference>
<gene>
    <name evidence="8" type="ORF">AVDCRST_MAG77-3521</name>
</gene>
<evidence type="ECO:0000256" key="3">
    <source>
        <dbReference type="ARBA" id="ARBA00022801"/>
    </source>
</evidence>
<evidence type="ECO:0000256" key="4">
    <source>
        <dbReference type="ARBA" id="ARBA00023049"/>
    </source>
</evidence>
<protein>
    <submittedName>
        <fullName evidence="8">TldD protein, part of TldE/TldD proteolytic complex</fullName>
    </submittedName>
</protein>
<dbReference type="PANTHER" id="PTHR30624:SF0">
    <property type="entry name" value="METALLOPROTEASE SLR0863"/>
    <property type="match status" value="1"/>
</dbReference>
<accession>A0A6J4JD36</accession>
<comment type="similarity">
    <text evidence="1">Belongs to the peptidase U62 family.</text>
</comment>
<keyword evidence="4" id="KW-0482">Metalloprotease</keyword>
<sequence length="462" mass="50354">MDQPMDLRHRMEEALTGHNADYVEIRIEETAATTLSYRGRELEEVGRTANLGGCVRAAYKGGWGFVSFNDLSGLQEKVQLAVRQARLVGKEQTILAPVEPHVDIVGLTLKKDPRGVPLAAKKRMMDEYVETAWSRSSKIQTTTAGYSDSARTMSFANSEGTYVRQERARAIARVVVFAREDGNVQQARAAFSTLTDYDALTGRHAEVADAADSAVALLAARAPTGGEYTVICDPKVAAVFAHEAFGHLSEGDNVYENEKLREIMVLGRRFGRPFLNISDGADPGVFGGLPGAFKYDDEGTPTRRTPLIKDGVLVGRLHSRETAGKLGEEPTGNARAMSYRHQPIVRMTNTLVEPGDSSFQEMLAETKLGIFCKDWYGGSTTHEQFGFSCAEAWMVRDGRLAEPLRGTTLSGNLFRTLENIDMVGRDFEWTESGGNCGKGGQTAQVGQGSPYIRIQGAVVGGK</sequence>
<dbReference type="InterPro" id="IPR025502">
    <property type="entry name" value="TldD"/>
</dbReference>
<dbReference type="PANTHER" id="PTHR30624">
    <property type="entry name" value="UNCHARACTERIZED PROTEIN TLDD AND PMBA"/>
    <property type="match status" value="1"/>
</dbReference>
<dbReference type="Pfam" id="PF19289">
    <property type="entry name" value="PmbA_TldD_3rd"/>
    <property type="match status" value="1"/>
</dbReference>
<feature type="domain" description="Metalloprotease TldD/E N-terminal" evidence="5">
    <location>
        <begin position="23"/>
        <end position="85"/>
    </location>
</feature>
<dbReference type="GO" id="GO:0005829">
    <property type="term" value="C:cytosol"/>
    <property type="evidence" value="ECO:0007669"/>
    <property type="project" value="TreeGrafter"/>
</dbReference>
<evidence type="ECO:0000313" key="8">
    <source>
        <dbReference type="EMBL" id="CAA9277103.1"/>
    </source>
</evidence>
<evidence type="ECO:0000256" key="2">
    <source>
        <dbReference type="ARBA" id="ARBA00022670"/>
    </source>
</evidence>
<reference evidence="8" key="1">
    <citation type="submission" date="2020-02" db="EMBL/GenBank/DDBJ databases">
        <authorList>
            <person name="Meier V. D."/>
        </authorList>
    </citation>
    <scope>NUCLEOTIDE SEQUENCE</scope>
    <source>
        <strain evidence="8">AVDCRST_MAG77</strain>
    </source>
</reference>
<dbReference type="InterPro" id="IPR045569">
    <property type="entry name" value="Metalloprtase-TldD/E_C"/>
</dbReference>
<evidence type="ECO:0000259" key="6">
    <source>
        <dbReference type="Pfam" id="PF19289"/>
    </source>
</evidence>
<keyword evidence="3" id="KW-0378">Hydrolase</keyword>
<name>A0A6J4JD36_9CHLR</name>
<dbReference type="PIRSF" id="PIRSF004919">
    <property type="entry name" value="TldD"/>
    <property type="match status" value="1"/>
</dbReference>
<dbReference type="SUPFAM" id="SSF111283">
    <property type="entry name" value="Putative modulator of DNA gyrase, PmbA/TldD"/>
    <property type="match status" value="1"/>
</dbReference>
<dbReference type="InterPro" id="IPR051463">
    <property type="entry name" value="Peptidase_U62_metallo"/>
</dbReference>
<feature type="domain" description="Metalloprotease TldD/E C-terminal" evidence="6">
    <location>
        <begin position="226"/>
        <end position="461"/>
    </location>
</feature>
<evidence type="ECO:0000256" key="1">
    <source>
        <dbReference type="ARBA" id="ARBA00005836"/>
    </source>
</evidence>
<organism evidence="8">
    <name type="scientific">uncultured Chloroflexota bacterium</name>
    <dbReference type="NCBI Taxonomy" id="166587"/>
    <lineage>
        <taxon>Bacteria</taxon>
        <taxon>Bacillati</taxon>
        <taxon>Chloroflexota</taxon>
        <taxon>environmental samples</taxon>
    </lineage>
</organism>
<dbReference type="GO" id="GO:0008237">
    <property type="term" value="F:metallopeptidase activity"/>
    <property type="evidence" value="ECO:0007669"/>
    <property type="project" value="UniProtKB-KW"/>
</dbReference>
<dbReference type="Pfam" id="PF01523">
    <property type="entry name" value="PmbA_TldD_1st"/>
    <property type="match status" value="1"/>
</dbReference>
<dbReference type="InterPro" id="IPR035068">
    <property type="entry name" value="TldD/PmbA_N"/>
</dbReference>
<dbReference type="Pfam" id="PF19290">
    <property type="entry name" value="PmbA_TldD_2nd"/>
    <property type="match status" value="1"/>
</dbReference>
<dbReference type="GO" id="GO:0006508">
    <property type="term" value="P:proteolysis"/>
    <property type="evidence" value="ECO:0007669"/>
    <property type="project" value="UniProtKB-KW"/>
</dbReference>
<dbReference type="InterPro" id="IPR036059">
    <property type="entry name" value="TldD/PmbA_sf"/>
</dbReference>
<dbReference type="AlphaFoldDB" id="A0A6J4JD36"/>
<proteinExistence type="inferred from homology"/>
<dbReference type="InterPro" id="IPR045570">
    <property type="entry name" value="Metalloprtase-TldD/E_cen_dom"/>
</dbReference>
<dbReference type="InterPro" id="IPR002510">
    <property type="entry name" value="Metalloprtase-TldD/E_N"/>
</dbReference>
<feature type="domain" description="Metalloprotease TldD/E central" evidence="7">
    <location>
        <begin position="112"/>
        <end position="217"/>
    </location>
</feature>
<evidence type="ECO:0000259" key="7">
    <source>
        <dbReference type="Pfam" id="PF19290"/>
    </source>
</evidence>